<dbReference type="EMBL" id="MSYM01000017">
    <property type="protein sequence ID" value="OLP05303.1"/>
    <property type="molecule type" value="Genomic_DNA"/>
</dbReference>
<gene>
    <name evidence="1" type="ORF">BLL52_3428</name>
</gene>
<organism evidence="1 2">
    <name type="scientific">Rhodoferax antarcticus ANT.BR</name>
    <dbReference type="NCBI Taxonomy" id="1111071"/>
    <lineage>
        <taxon>Bacteria</taxon>
        <taxon>Pseudomonadati</taxon>
        <taxon>Pseudomonadota</taxon>
        <taxon>Betaproteobacteria</taxon>
        <taxon>Burkholderiales</taxon>
        <taxon>Comamonadaceae</taxon>
        <taxon>Rhodoferax</taxon>
    </lineage>
</organism>
<name>A0A1Q8YBD7_9BURK</name>
<comment type="caution">
    <text evidence="1">The sequence shown here is derived from an EMBL/GenBank/DDBJ whole genome shotgun (WGS) entry which is preliminary data.</text>
</comment>
<reference evidence="1 2" key="1">
    <citation type="submission" date="2017-01" db="EMBL/GenBank/DDBJ databases">
        <title>Genome sequence of Rhodoferax antarcticus ANT.BR, a psychrophilic purple nonsulfur bacterium from an Antarctic microbial mat.</title>
        <authorList>
            <person name="Baker J."/>
            <person name="Riester C."/>
            <person name="Skinner B."/>
            <person name="Newell A."/>
            <person name="Swingley W."/>
            <person name="Madigan M."/>
            <person name="Jung D."/>
            <person name="Asao M."/>
            <person name="Chen M."/>
            <person name="Loughlin P."/>
            <person name="Pan H."/>
            <person name="Lin S."/>
            <person name="Li N."/>
            <person name="Shaw J."/>
            <person name="Prado M."/>
            <person name="Sherman C."/>
            <person name="Li X."/>
            <person name="Tang J."/>
            <person name="Blankenship R."/>
            <person name="Zhao T."/>
            <person name="Touchman J."/>
            <person name="Sattley M."/>
        </authorList>
    </citation>
    <scope>NUCLEOTIDE SEQUENCE [LARGE SCALE GENOMIC DNA]</scope>
    <source>
        <strain evidence="1 2">ANT.BR</strain>
    </source>
</reference>
<dbReference type="RefSeq" id="WP_156876239.1">
    <property type="nucleotide sequence ID" value="NZ_MSYM01000017.1"/>
</dbReference>
<evidence type="ECO:0000313" key="2">
    <source>
        <dbReference type="Proteomes" id="UP000185911"/>
    </source>
</evidence>
<proteinExistence type="predicted"/>
<sequence>MTYRDVSCEQLMHAGVEKNDWARAVDNRRYIDGLDKNYGFKPPAGTIHSIRASKVTSL</sequence>
<dbReference type="AlphaFoldDB" id="A0A1Q8YBD7"/>
<evidence type="ECO:0000313" key="1">
    <source>
        <dbReference type="EMBL" id="OLP05303.1"/>
    </source>
</evidence>
<keyword evidence="2" id="KW-1185">Reference proteome</keyword>
<accession>A0A1Q8YBD7</accession>
<protein>
    <submittedName>
        <fullName evidence="1">Uncharacterized protein</fullName>
    </submittedName>
</protein>
<dbReference type="Proteomes" id="UP000185911">
    <property type="component" value="Unassembled WGS sequence"/>
</dbReference>